<feature type="transmembrane region" description="Helical" evidence="6">
    <location>
        <begin position="103"/>
        <end position="121"/>
    </location>
</feature>
<evidence type="ECO:0000256" key="2">
    <source>
        <dbReference type="ARBA" id="ARBA00008707"/>
    </source>
</evidence>
<gene>
    <name evidence="7" type="ORF">EUGRSUZ_E03241</name>
</gene>
<organism evidence="7">
    <name type="scientific">Eucalyptus grandis</name>
    <name type="common">Flooded gum</name>
    <dbReference type="NCBI Taxonomy" id="71139"/>
    <lineage>
        <taxon>Eukaryota</taxon>
        <taxon>Viridiplantae</taxon>
        <taxon>Streptophyta</taxon>
        <taxon>Embryophyta</taxon>
        <taxon>Tracheophyta</taxon>
        <taxon>Spermatophyta</taxon>
        <taxon>Magnoliopsida</taxon>
        <taxon>eudicotyledons</taxon>
        <taxon>Gunneridae</taxon>
        <taxon>Pentapetalae</taxon>
        <taxon>rosids</taxon>
        <taxon>malvids</taxon>
        <taxon>Myrtales</taxon>
        <taxon>Myrtaceae</taxon>
        <taxon>Myrtoideae</taxon>
        <taxon>Eucalypteae</taxon>
        <taxon>Eucalyptus</taxon>
    </lineage>
</organism>
<keyword evidence="5 6" id="KW-0472">Membrane</keyword>
<dbReference type="GO" id="GO:0016020">
    <property type="term" value="C:membrane"/>
    <property type="evidence" value="ECO:0007669"/>
    <property type="project" value="UniProtKB-SubCell"/>
</dbReference>
<dbReference type="PANTHER" id="PTHR31621">
    <property type="entry name" value="PROTEIN DMP3"/>
    <property type="match status" value="1"/>
</dbReference>
<dbReference type="STRING" id="71139.A0A059C9C3"/>
<dbReference type="Pfam" id="PF05078">
    <property type="entry name" value="DUF679"/>
    <property type="match status" value="1"/>
</dbReference>
<dbReference type="InParanoid" id="A0A059C9C3"/>
<sequence length="198" mass="22354">MACRLIGHLANHLPTGSFFSFELLSGLSSCKNKAVTIMLLSTFGLACFFSCFTDSFRFCGRTYFTFLTCDKSSCGQRCSWNPCNNDHHRDTCRPPRCNRGVRPSDFIHAVSSTAVYAAYVFSNPNVMDTFYPYAPNWLLQFLQWLRLLIFILAAAVFFKFPTRRRGIGFAVVTARPCSCIKRSKNLSKEGSSSQAQKK</sequence>
<comment type="similarity">
    <text evidence="2">Belongs to the plant DMP1 protein family.</text>
</comment>
<keyword evidence="4 6" id="KW-1133">Transmembrane helix</keyword>
<feature type="transmembrane region" description="Helical" evidence="6">
    <location>
        <begin position="34"/>
        <end position="52"/>
    </location>
</feature>
<evidence type="ECO:0000256" key="3">
    <source>
        <dbReference type="ARBA" id="ARBA00022692"/>
    </source>
</evidence>
<evidence type="ECO:0000256" key="5">
    <source>
        <dbReference type="ARBA" id="ARBA00023136"/>
    </source>
</evidence>
<accession>A0A059C9C3</accession>
<comment type="subcellular location">
    <subcellularLocation>
        <location evidence="1">Membrane</location>
        <topology evidence="1">Multi-pass membrane protein</topology>
    </subcellularLocation>
</comment>
<name>A0A059C9C3_EUCGR</name>
<dbReference type="AlphaFoldDB" id="A0A059C9C3"/>
<dbReference type="EMBL" id="KK198757">
    <property type="protein sequence ID" value="KCW74525.1"/>
    <property type="molecule type" value="Genomic_DNA"/>
</dbReference>
<evidence type="ECO:0000256" key="4">
    <source>
        <dbReference type="ARBA" id="ARBA00022989"/>
    </source>
</evidence>
<dbReference type="Gramene" id="KCW74525">
    <property type="protein sequence ID" value="KCW74525"/>
    <property type="gene ID" value="EUGRSUZ_E03241"/>
</dbReference>
<protein>
    <submittedName>
        <fullName evidence="7">Uncharacterized protein</fullName>
    </submittedName>
</protein>
<feature type="transmembrane region" description="Helical" evidence="6">
    <location>
        <begin position="141"/>
        <end position="158"/>
    </location>
</feature>
<dbReference type="PANTHER" id="PTHR31621:SF1">
    <property type="entry name" value="PROTEIN DMP5"/>
    <property type="match status" value="1"/>
</dbReference>
<evidence type="ECO:0000256" key="6">
    <source>
        <dbReference type="SAM" id="Phobius"/>
    </source>
</evidence>
<reference evidence="7" key="1">
    <citation type="submission" date="2013-07" db="EMBL/GenBank/DDBJ databases">
        <title>The genome of Eucalyptus grandis.</title>
        <authorList>
            <person name="Schmutz J."/>
            <person name="Hayes R."/>
            <person name="Myburg A."/>
            <person name="Tuskan G."/>
            <person name="Grattapaglia D."/>
            <person name="Rokhsar D.S."/>
        </authorList>
    </citation>
    <scope>NUCLEOTIDE SEQUENCE</scope>
    <source>
        <tissue evidence="7">Leaf extractions</tissue>
    </source>
</reference>
<keyword evidence="3 6" id="KW-0812">Transmembrane</keyword>
<dbReference type="GO" id="GO:0010256">
    <property type="term" value="P:endomembrane system organization"/>
    <property type="evidence" value="ECO:0000318"/>
    <property type="project" value="GO_Central"/>
</dbReference>
<proteinExistence type="inferred from homology"/>
<evidence type="ECO:0000313" key="7">
    <source>
        <dbReference type="EMBL" id="KCW74525.1"/>
    </source>
</evidence>
<evidence type="ECO:0000256" key="1">
    <source>
        <dbReference type="ARBA" id="ARBA00004141"/>
    </source>
</evidence>
<dbReference type="GO" id="GO:0005737">
    <property type="term" value="C:cytoplasm"/>
    <property type="evidence" value="ECO:0007669"/>
    <property type="project" value="UniProtKB-ARBA"/>
</dbReference>
<dbReference type="InterPro" id="IPR007770">
    <property type="entry name" value="DMP"/>
</dbReference>